<dbReference type="Gene3D" id="3.40.190.150">
    <property type="entry name" value="Bordetella uptake gene, domain 1"/>
    <property type="match status" value="1"/>
</dbReference>
<reference evidence="3 4" key="1">
    <citation type="submission" date="2019-01" db="EMBL/GenBank/DDBJ databases">
        <authorList>
            <person name="Chen W.-M."/>
        </authorList>
    </citation>
    <scope>NUCLEOTIDE SEQUENCE [LARGE SCALE GENOMIC DNA]</scope>
    <source>
        <strain evidence="3 4">CCP-6</strain>
    </source>
</reference>
<dbReference type="AlphaFoldDB" id="A0A437MP59"/>
<feature type="signal peptide" evidence="2">
    <location>
        <begin position="1"/>
        <end position="46"/>
    </location>
</feature>
<evidence type="ECO:0000256" key="1">
    <source>
        <dbReference type="ARBA" id="ARBA00006987"/>
    </source>
</evidence>
<dbReference type="PIRSF" id="PIRSF017082">
    <property type="entry name" value="YflP"/>
    <property type="match status" value="1"/>
</dbReference>
<feature type="chain" id="PRO_5019261701" evidence="2">
    <location>
        <begin position="47"/>
        <end position="348"/>
    </location>
</feature>
<keyword evidence="4" id="KW-1185">Reference proteome</keyword>
<dbReference type="CDD" id="cd07012">
    <property type="entry name" value="PBP2_Bug_TTT"/>
    <property type="match status" value="1"/>
</dbReference>
<evidence type="ECO:0000313" key="3">
    <source>
        <dbReference type="EMBL" id="RVT99416.1"/>
    </source>
</evidence>
<dbReference type="Gene3D" id="3.40.190.10">
    <property type="entry name" value="Periplasmic binding protein-like II"/>
    <property type="match status" value="1"/>
</dbReference>
<proteinExistence type="inferred from homology"/>
<dbReference type="InterPro" id="IPR042100">
    <property type="entry name" value="Bug_dom1"/>
</dbReference>
<comment type="similarity">
    <text evidence="1">Belongs to the UPF0065 (bug) family.</text>
</comment>
<gene>
    <name evidence="3" type="ORF">EOD42_04830</name>
</gene>
<accession>A0A437MP59</accession>
<dbReference type="PANTHER" id="PTHR42928">
    <property type="entry name" value="TRICARBOXYLATE-BINDING PROTEIN"/>
    <property type="match status" value="1"/>
</dbReference>
<dbReference type="SUPFAM" id="SSF53850">
    <property type="entry name" value="Periplasmic binding protein-like II"/>
    <property type="match status" value="1"/>
</dbReference>
<dbReference type="OrthoDB" id="7248879at2"/>
<sequence>MPNAAGKKPRYRAWNCTDSYRGNIRMSTRRAFLAAPAAALAAPAYAQAPAWPGRAVTMIVPYAAGGSNDVVARMLTPTLEAKFRQPFVVENRAGGGGSVGMTMVARARPDGLTMLISSASNHLFHPLASHEQPYDAREAFDGISMLTDVPNVVAVHPSVPANNIQELIAWIRTQDRGVSYGSSGVGTSNHLAGELFRMRTGLEMTHVPYRGGGPAITDLIAGNVLLCFMNLPTVAPPAASGRVRILAVCTQNRVALRPDLPTVTEQGVENYAVRSWTGAFVPRGTPRPVLTAVSDAIKEALESDAVKRRLVDIASEAIWTDPAGTDTFVRQEYERWTPVVRAANIRLD</sequence>
<name>A0A437MP59_9PROT</name>
<organism evidence="3 4">
    <name type="scientific">Rhodovarius crocodyli</name>
    <dbReference type="NCBI Taxonomy" id="1979269"/>
    <lineage>
        <taxon>Bacteria</taxon>
        <taxon>Pseudomonadati</taxon>
        <taxon>Pseudomonadota</taxon>
        <taxon>Alphaproteobacteria</taxon>
        <taxon>Acetobacterales</taxon>
        <taxon>Roseomonadaceae</taxon>
        <taxon>Rhodovarius</taxon>
    </lineage>
</organism>
<dbReference type="InterPro" id="IPR005064">
    <property type="entry name" value="BUG"/>
</dbReference>
<protein>
    <submittedName>
        <fullName evidence="3">Tripartite tricarboxylate transporter substrate binding protein</fullName>
    </submittedName>
</protein>
<dbReference type="Proteomes" id="UP000282957">
    <property type="component" value="Unassembled WGS sequence"/>
</dbReference>
<comment type="caution">
    <text evidence="3">The sequence shown here is derived from an EMBL/GenBank/DDBJ whole genome shotgun (WGS) entry which is preliminary data.</text>
</comment>
<dbReference type="Pfam" id="PF03401">
    <property type="entry name" value="TctC"/>
    <property type="match status" value="1"/>
</dbReference>
<evidence type="ECO:0000256" key="2">
    <source>
        <dbReference type="SAM" id="SignalP"/>
    </source>
</evidence>
<keyword evidence="2" id="KW-0732">Signal</keyword>
<evidence type="ECO:0000313" key="4">
    <source>
        <dbReference type="Proteomes" id="UP000282957"/>
    </source>
</evidence>
<dbReference type="PANTHER" id="PTHR42928:SF5">
    <property type="entry name" value="BLR1237 PROTEIN"/>
    <property type="match status" value="1"/>
</dbReference>
<dbReference type="EMBL" id="SACL01000001">
    <property type="protein sequence ID" value="RVT99416.1"/>
    <property type="molecule type" value="Genomic_DNA"/>
</dbReference>